<proteinExistence type="inferred from homology"/>
<evidence type="ECO:0000256" key="3">
    <source>
        <dbReference type="ARBA" id="ARBA00022448"/>
    </source>
</evidence>
<evidence type="ECO:0000256" key="2">
    <source>
        <dbReference type="ARBA" id="ARBA00009142"/>
    </source>
</evidence>
<dbReference type="AlphaFoldDB" id="A0A9X1FSX4"/>
<dbReference type="RefSeq" id="WP_219499657.1">
    <property type="nucleotide sequence ID" value="NZ_JAHXDN010000001.1"/>
</dbReference>
<reference evidence="9" key="1">
    <citation type="submission" date="2021-07" db="EMBL/GenBank/DDBJ databases">
        <title>Roseobacter insulae sp. nov., isolated from a tidal flat.</title>
        <authorList>
            <person name="Park S."/>
            <person name="Yoon J.-H."/>
        </authorList>
    </citation>
    <scope>NUCLEOTIDE SEQUENCE</scope>
    <source>
        <strain evidence="9">YSTF-M11</strain>
    </source>
</reference>
<keyword evidence="5 8" id="KW-0812">Transmembrane</keyword>
<sequence>MEFTTLLLVAAIAFLISGAIKGVAGIGLPTAAIALMTLFFDPRTAIALVLFPMIGSNAWQVFRAGHLRRTARRYAMFAGVLLVGVAATTFVTQNTGDRALLAVLGVVILVFVAVSWRGLVPPLPEHHDRKAQIGFGLLAGVVGGMTAGWGAPLAMYLATKRVDKDEFVRATGYLIFVGSLPLCIAYAQLGFLTGPLAGASAIMLIPAIAGFSAGEVLRNRLSAAAFRNAILILFVFLGLNLLRRAIWYS</sequence>
<evidence type="ECO:0000256" key="8">
    <source>
        <dbReference type="RuleBase" id="RU363041"/>
    </source>
</evidence>
<evidence type="ECO:0000256" key="7">
    <source>
        <dbReference type="ARBA" id="ARBA00023136"/>
    </source>
</evidence>
<feature type="transmembrane region" description="Helical" evidence="8">
    <location>
        <begin position="99"/>
        <end position="120"/>
    </location>
</feature>
<comment type="caution">
    <text evidence="9">The sequence shown here is derived from an EMBL/GenBank/DDBJ whole genome shotgun (WGS) entry which is preliminary data.</text>
</comment>
<feature type="transmembrane region" description="Helical" evidence="8">
    <location>
        <begin position="132"/>
        <end position="158"/>
    </location>
</feature>
<dbReference type="InterPro" id="IPR052017">
    <property type="entry name" value="TSUP"/>
</dbReference>
<dbReference type="PANTHER" id="PTHR30269">
    <property type="entry name" value="TRANSMEMBRANE PROTEIN YFCA"/>
    <property type="match status" value="1"/>
</dbReference>
<evidence type="ECO:0000256" key="5">
    <source>
        <dbReference type="ARBA" id="ARBA00022692"/>
    </source>
</evidence>
<evidence type="ECO:0000313" key="10">
    <source>
        <dbReference type="Proteomes" id="UP001138661"/>
    </source>
</evidence>
<dbReference type="InterPro" id="IPR002781">
    <property type="entry name" value="TM_pro_TauE-like"/>
</dbReference>
<feature type="transmembrane region" description="Helical" evidence="8">
    <location>
        <begin position="44"/>
        <end position="62"/>
    </location>
</feature>
<protein>
    <recommendedName>
        <fullName evidence="8">Probable membrane transporter protein</fullName>
    </recommendedName>
</protein>
<keyword evidence="10" id="KW-1185">Reference proteome</keyword>
<evidence type="ECO:0000256" key="4">
    <source>
        <dbReference type="ARBA" id="ARBA00022475"/>
    </source>
</evidence>
<comment type="subcellular location">
    <subcellularLocation>
        <location evidence="1 8">Cell membrane</location>
        <topology evidence="1 8">Multi-pass membrane protein</topology>
    </subcellularLocation>
</comment>
<dbReference type="Pfam" id="PF01925">
    <property type="entry name" value="TauE"/>
    <property type="match status" value="1"/>
</dbReference>
<accession>A0A9X1FSX4</accession>
<keyword evidence="7 8" id="KW-0472">Membrane</keyword>
<dbReference type="GO" id="GO:0005886">
    <property type="term" value="C:plasma membrane"/>
    <property type="evidence" value="ECO:0007669"/>
    <property type="project" value="UniProtKB-SubCell"/>
</dbReference>
<gene>
    <name evidence="9" type="ORF">KX928_05135</name>
</gene>
<comment type="similarity">
    <text evidence="2 8">Belongs to the 4-toluene sulfonate uptake permease (TSUP) (TC 2.A.102) family.</text>
</comment>
<dbReference type="EMBL" id="JAHXDN010000001">
    <property type="protein sequence ID" value="MBW4707166.1"/>
    <property type="molecule type" value="Genomic_DNA"/>
</dbReference>
<feature type="transmembrane region" description="Helical" evidence="8">
    <location>
        <begin position="170"/>
        <end position="189"/>
    </location>
</feature>
<evidence type="ECO:0000256" key="6">
    <source>
        <dbReference type="ARBA" id="ARBA00022989"/>
    </source>
</evidence>
<feature type="transmembrane region" description="Helical" evidence="8">
    <location>
        <begin position="74"/>
        <end position="93"/>
    </location>
</feature>
<organism evidence="9 10">
    <name type="scientific">Roseobacter insulae</name>
    <dbReference type="NCBI Taxonomy" id="2859783"/>
    <lineage>
        <taxon>Bacteria</taxon>
        <taxon>Pseudomonadati</taxon>
        <taxon>Pseudomonadota</taxon>
        <taxon>Alphaproteobacteria</taxon>
        <taxon>Rhodobacterales</taxon>
        <taxon>Roseobacteraceae</taxon>
        <taxon>Roseobacter</taxon>
    </lineage>
</organism>
<keyword evidence="4 8" id="KW-1003">Cell membrane</keyword>
<name>A0A9X1FSX4_9RHOB</name>
<feature type="transmembrane region" description="Helical" evidence="8">
    <location>
        <begin position="225"/>
        <end position="242"/>
    </location>
</feature>
<evidence type="ECO:0000313" key="9">
    <source>
        <dbReference type="EMBL" id="MBW4707166.1"/>
    </source>
</evidence>
<dbReference type="PANTHER" id="PTHR30269:SF32">
    <property type="entry name" value="MEMBRANE TRANSPORTER PROTEIN-RELATED"/>
    <property type="match status" value="1"/>
</dbReference>
<keyword evidence="3" id="KW-0813">Transport</keyword>
<dbReference type="Proteomes" id="UP001138661">
    <property type="component" value="Unassembled WGS sequence"/>
</dbReference>
<evidence type="ECO:0000256" key="1">
    <source>
        <dbReference type="ARBA" id="ARBA00004651"/>
    </source>
</evidence>
<keyword evidence="6 8" id="KW-1133">Transmembrane helix</keyword>
<feature type="transmembrane region" description="Helical" evidence="8">
    <location>
        <begin position="196"/>
        <end position="213"/>
    </location>
</feature>